<dbReference type="PANTHER" id="PTHR43806">
    <property type="entry name" value="PEPTIDASE S8"/>
    <property type="match status" value="1"/>
</dbReference>
<feature type="active site" description="Charge relay system" evidence="6">
    <location>
        <position position="133"/>
    </location>
</feature>
<gene>
    <name evidence="8" type="ORF">SP5_090_00290</name>
</gene>
<dbReference type="Gene3D" id="3.40.50.200">
    <property type="entry name" value="Peptidase S8/S53 domain"/>
    <property type="match status" value="1"/>
</dbReference>
<dbReference type="InterPro" id="IPR036852">
    <property type="entry name" value="Peptidase_S8/S53_dom_sf"/>
</dbReference>
<dbReference type="PANTHER" id="PTHR43806:SF11">
    <property type="entry name" value="CEREVISIN-RELATED"/>
    <property type="match status" value="1"/>
</dbReference>
<evidence type="ECO:0000256" key="5">
    <source>
        <dbReference type="ARBA" id="ARBA00022825"/>
    </source>
</evidence>
<keyword evidence="9" id="KW-1185">Reference proteome</keyword>
<dbReference type="InterPro" id="IPR000209">
    <property type="entry name" value="Peptidase_S8/S53_dom"/>
</dbReference>
<keyword evidence="2 6" id="KW-0645">Protease</keyword>
<dbReference type="eggNOG" id="COG1404">
    <property type="taxonomic scope" value="Bacteria"/>
</dbReference>
<evidence type="ECO:0000256" key="2">
    <source>
        <dbReference type="ARBA" id="ARBA00022670"/>
    </source>
</evidence>
<dbReference type="PROSITE" id="PS51257">
    <property type="entry name" value="PROKAR_LIPOPROTEIN"/>
    <property type="match status" value="1"/>
</dbReference>
<dbReference type="PROSITE" id="PS51892">
    <property type="entry name" value="SUBTILASE"/>
    <property type="match status" value="1"/>
</dbReference>
<proteinExistence type="inferred from homology"/>
<comment type="caution">
    <text evidence="8">The sequence shown here is derived from an EMBL/GenBank/DDBJ whole genome shotgun (WGS) entry which is preliminary data.</text>
</comment>
<keyword evidence="5 6" id="KW-0720">Serine protease</keyword>
<reference evidence="8 9" key="1">
    <citation type="submission" date="2014-11" db="EMBL/GenBank/DDBJ databases">
        <title>Whole genome shotgun sequence of Sphingomonas parapaucimobilis NBRC 15100.</title>
        <authorList>
            <person name="Katano-Makiyama Y."/>
            <person name="Hosoyama A."/>
            <person name="Hashimoto M."/>
            <person name="Hosoyama Y."/>
            <person name="Noguchi M."/>
            <person name="Numata M."/>
            <person name="Tsuchikane K."/>
            <person name="Hirakata S."/>
            <person name="Uohara A."/>
            <person name="Shimodaira J."/>
            <person name="Ohji S."/>
            <person name="Ichikawa N."/>
            <person name="Kimura A."/>
            <person name="Yamazoe A."/>
            <person name="Fujita N."/>
        </authorList>
    </citation>
    <scope>NUCLEOTIDE SEQUENCE [LARGE SCALE GENOMIC DNA]</scope>
    <source>
        <strain evidence="8 9">NBRC 15100</strain>
    </source>
</reference>
<comment type="similarity">
    <text evidence="1 6">Belongs to the peptidase S8 family.</text>
</comment>
<dbReference type="GO" id="GO:0004252">
    <property type="term" value="F:serine-type endopeptidase activity"/>
    <property type="evidence" value="ECO:0007669"/>
    <property type="project" value="UniProtKB-UniRule"/>
</dbReference>
<name>A0A0A1WAS0_9SPHN</name>
<keyword evidence="3" id="KW-0732">Signal</keyword>
<dbReference type="InterPro" id="IPR050131">
    <property type="entry name" value="Peptidase_S8_subtilisin-like"/>
</dbReference>
<dbReference type="CDD" id="cd04848">
    <property type="entry name" value="Peptidases_S8_Autotransporter_serine_protease_like"/>
    <property type="match status" value="1"/>
</dbReference>
<organism evidence="8 9">
    <name type="scientific">Sphingomonas parapaucimobilis NBRC 15100</name>
    <dbReference type="NCBI Taxonomy" id="1219049"/>
    <lineage>
        <taxon>Bacteria</taxon>
        <taxon>Pseudomonadati</taxon>
        <taxon>Pseudomonadota</taxon>
        <taxon>Alphaproteobacteria</taxon>
        <taxon>Sphingomonadales</taxon>
        <taxon>Sphingomonadaceae</taxon>
        <taxon>Sphingomonas</taxon>
    </lineage>
</organism>
<dbReference type="Proteomes" id="UP000032305">
    <property type="component" value="Unassembled WGS sequence"/>
</dbReference>
<accession>A0A0A1WAS0</accession>
<sequence>MGGLSLRAREARGAGGIATVWSLVIGAGTMVAACGGSGNGIQPIPAPIASPTPTPTPIPAPTQNYDTAGYRATAGAVAMNALAAYQRGATGAGVALGVIDSGVDDRTGAFTGRISSASTDVAGTRGTGDLDGHGTAVAFTALGGRSGNRAQGVAFDATLVALRADEPGSCGGSTGNGGLGGTCSFSSDAIARGLDTARSAGARVVNISLGSNDTPPGTLLAAIGRATAAGMVIVIAAGNDGESNPTLMAQIANSDAVARGQVIIAGSVGATGTISSFSNRAGQSAAHYLTALGERVEAPDAKGERLLWSGTSFAAPQISGAVALLAQAFPNLTGAQIADLLLRTAREAGTNGTDDIYGRGTLDLTAAFQPVGGTSVAGTGAAVSMGVNARLSPAMGDSRAEGLSLVALDGYARAYHVDISATVAQAAPRPMLAPSLLGRIEGMVVSDGTRTVALTRAITIPGEARLRAIVPADAPNAAQRIVAGSITQTLTPDTAIGFGFASTGDAMIAGWTGQSGPAYLMTDPGAGMDRAPRTAAALHHVMGRTGVSVAAENGRFAAPMPGMVAPGYDQMTVTFDRRLGPVAATLGLTRLDEQSTVLGSWFGGALGQARGFSWFADTAARWQDDGGWTLGARWRRGWTRAVGALGGGMLASRAWSVEAGKAGLFGHDRIDLRLSRPLRVGGGGLDLRLPGHWDYASGQVDRWTTNRLSLTPTGQETLVELRHGIRLGGGEWSTHLFWRRDPGNIAMLPPERGMAVKYGLTF</sequence>
<dbReference type="InterPro" id="IPR034061">
    <property type="entry name" value="Peptidases_S8_Autotransporter"/>
</dbReference>
<dbReference type="OrthoDB" id="5405281at2"/>
<dbReference type="GO" id="GO:0006508">
    <property type="term" value="P:proteolysis"/>
    <property type="evidence" value="ECO:0007669"/>
    <property type="project" value="UniProtKB-KW"/>
</dbReference>
<dbReference type="Pfam" id="PF00082">
    <property type="entry name" value="Peptidase_S8"/>
    <property type="match status" value="1"/>
</dbReference>
<dbReference type="InterPro" id="IPR015500">
    <property type="entry name" value="Peptidase_S8_subtilisin-rel"/>
</dbReference>
<dbReference type="PROSITE" id="PS00138">
    <property type="entry name" value="SUBTILASE_SER"/>
    <property type="match status" value="1"/>
</dbReference>
<feature type="active site" description="Charge relay system" evidence="6">
    <location>
        <position position="100"/>
    </location>
</feature>
<dbReference type="InterPro" id="IPR023828">
    <property type="entry name" value="Peptidase_S8_Ser-AS"/>
</dbReference>
<evidence type="ECO:0000259" key="7">
    <source>
        <dbReference type="Pfam" id="PF00082"/>
    </source>
</evidence>
<evidence type="ECO:0000256" key="3">
    <source>
        <dbReference type="ARBA" id="ARBA00022729"/>
    </source>
</evidence>
<dbReference type="PRINTS" id="PR00723">
    <property type="entry name" value="SUBTILISIN"/>
</dbReference>
<feature type="domain" description="Peptidase S8/S53" evidence="7">
    <location>
        <begin position="91"/>
        <end position="360"/>
    </location>
</feature>
<dbReference type="AlphaFoldDB" id="A0A0A1WAS0"/>
<dbReference type="SUPFAM" id="SSF52743">
    <property type="entry name" value="Subtilisin-like"/>
    <property type="match status" value="1"/>
</dbReference>
<feature type="active site" description="Charge relay system" evidence="6">
    <location>
        <position position="312"/>
    </location>
</feature>
<keyword evidence="4 6" id="KW-0378">Hydrolase</keyword>
<evidence type="ECO:0000256" key="4">
    <source>
        <dbReference type="ARBA" id="ARBA00022801"/>
    </source>
</evidence>
<dbReference type="EMBL" id="BBPI01000090">
    <property type="protein sequence ID" value="GAM02565.1"/>
    <property type="molecule type" value="Genomic_DNA"/>
</dbReference>
<evidence type="ECO:0000256" key="6">
    <source>
        <dbReference type="PROSITE-ProRule" id="PRU01240"/>
    </source>
</evidence>
<evidence type="ECO:0000313" key="9">
    <source>
        <dbReference type="Proteomes" id="UP000032305"/>
    </source>
</evidence>
<evidence type="ECO:0000313" key="8">
    <source>
        <dbReference type="EMBL" id="GAM02565.1"/>
    </source>
</evidence>
<evidence type="ECO:0000256" key="1">
    <source>
        <dbReference type="ARBA" id="ARBA00011073"/>
    </source>
</evidence>
<protein>
    <submittedName>
        <fullName evidence="8">Peptidase S8 family protein</fullName>
    </submittedName>
</protein>